<comment type="caution">
    <text evidence="1">The sequence shown here is derived from an EMBL/GenBank/DDBJ whole genome shotgun (WGS) entry which is preliminary data.</text>
</comment>
<dbReference type="Proteomes" id="UP001444661">
    <property type="component" value="Unassembled WGS sequence"/>
</dbReference>
<reference evidence="1 2" key="1">
    <citation type="submission" date="2023-01" db="EMBL/GenBank/DDBJ databases">
        <title>Analysis of 21 Apiospora genomes using comparative genomics revels a genus with tremendous synthesis potential of carbohydrate active enzymes and secondary metabolites.</title>
        <authorList>
            <person name="Sorensen T."/>
        </authorList>
    </citation>
    <scope>NUCLEOTIDE SEQUENCE [LARGE SCALE GENOMIC DNA]</scope>
    <source>
        <strain evidence="1 2">CBS 33761</strain>
    </source>
</reference>
<dbReference type="EMBL" id="JAQQWK010000003">
    <property type="protein sequence ID" value="KAK8044884.1"/>
    <property type="molecule type" value="Genomic_DNA"/>
</dbReference>
<keyword evidence="2" id="KW-1185">Reference proteome</keyword>
<proteinExistence type="predicted"/>
<gene>
    <name evidence="1" type="ORF">PG993_004908</name>
</gene>
<sequence>MCELHPLRCTRCKRVWTAYKKLASCESQDPDIECPSSLCMYVGNPRKPTKSECDDCREIREVLESLEEDNEEQ</sequence>
<accession>A0ABR1TGL9</accession>
<protein>
    <submittedName>
        <fullName evidence="1">Uncharacterized protein</fullName>
    </submittedName>
</protein>
<evidence type="ECO:0000313" key="2">
    <source>
        <dbReference type="Proteomes" id="UP001444661"/>
    </source>
</evidence>
<evidence type="ECO:0000313" key="1">
    <source>
        <dbReference type="EMBL" id="KAK8044884.1"/>
    </source>
</evidence>
<name>A0ABR1TGL9_9PEZI</name>
<organism evidence="1 2">
    <name type="scientific">Apiospora rasikravindrae</name>
    <dbReference type="NCBI Taxonomy" id="990691"/>
    <lineage>
        <taxon>Eukaryota</taxon>
        <taxon>Fungi</taxon>
        <taxon>Dikarya</taxon>
        <taxon>Ascomycota</taxon>
        <taxon>Pezizomycotina</taxon>
        <taxon>Sordariomycetes</taxon>
        <taxon>Xylariomycetidae</taxon>
        <taxon>Amphisphaeriales</taxon>
        <taxon>Apiosporaceae</taxon>
        <taxon>Apiospora</taxon>
    </lineage>
</organism>